<sequence length="652" mass="70307">MRALKPRTRPRRLRTLAGAVLLAVVGLLLPAGLATQAQAATSDTVVTGEDGEFLAKATFNSGLSYFHEYWRPGPGVNSFQVLDVCGDGWTPHLLWEQGGEQKTATVSDDDCGIFPVPRYHVIKTGYAPAEPEEMDWWLYLENENGDIVGNEMETDWYGTYSYEPEGAYFVHGSVYKDFTVGHRSLTVSVTPTSDAFSTGTEERAKEITEDMWAKMQHRIPLPAEVTADQRDSMYKQLWCHVRWDIFTEFPVVGPEGGGPTWDLEAERENIPWDEIDDVADVQRHQCNWDADGTGHGYIPPTDGGSDTGNLAPMADAGPDRTGTEGKTIQLNGTVWDDGGSPQAEWTYEPLAGVDEGARCVFADAAATRTTLTCDDDGEFRVTLTARDGTNRPVSDSAVVTLQNAAPVLTLGADQDWSVHRAGDTVDLGATFTDPGANDTHNCRVTWDDGSTQEYPAKAGSCGSGHTFDTAGMYTMKVTVTDDDGGSDWAEVMVVVYDPDAGFVTGGGSADPETATDTPATLTAPGKGTAKFTFNPKYLPDDEGPAASGGKVAYRLSSGDFELDGQSVDWLVVTPDGRTAFRGTGTLNGEDGYGFVAYATQEPEALRLVVWEPAASPHPDGNPRYDTGRGSSYDLDNASLTPISRGAIRVHQP</sequence>
<dbReference type="GO" id="GO:0005975">
    <property type="term" value="P:carbohydrate metabolic process"/>
    <property type="evidence" value="ECO:0007669"/>
    <property type="project" value="UniProtKB-ARBA"/>
</dbReference>
<dbReference type="CDD" id="cd00146">
    <property type="entry name" value="PKD"/>
    <property type="match status" value="1"/>
</dbReference>
<accession>A0A7K0CV38</accession>
<evidence type="ECO:0000256" key="2">
    <source>
        <dbReference type="SAM" id="SignalP"/>
    </source>
</evidence>
<dbReference type="Gene3D" id="2.60.40.10">
    <property type="entry name" value="Immunoglobulins"/>
    <property type="match status" value="2"/>
</dbReference>
<dbReference type="SMART" id="SM00089">
    <property type="entry name" value="PKD"/>
    <property type="match status" value="2"/>
</dbReference>
<dbReference type="AlphaFoldDB" id="A0A7K0CV38"/>
<feature type="chain" id="PRO_5029685901" description="PKD domain-containing protein" evidence="2">
    <location>
        <begin position="40"/>
        <end position="652"/>
    </location>
</feature>
<feature type="domain" description="PKD" evidence="3">
    <location>
        <begin position="424"/>
        <end position="495"/>
    </location>
</feature>
<gene>
    <name evidence="4" type="ORF">SRB5_70450</name>
</gene>
<feature type="region of interest" description="Disordered" evidence="1">
    <location>
        <begin position="613"/>
        <end position="637"/>
    </location>
</feature>
<dbReference type="EMBL" id="WEGJ01000076">
    <property type="protein sequence ID" value="MQY16842.1"/>
    <property type="molecule type" value="Genomic_DNA"/>
</dbReference>
<reference evidence="4 5" key="1">
    <citation type="submission" date="2019-10" db="EMBL/GenBank/DDBJ databases">
        <title>Streptomyces smaragdinus sp. nov. and Streptomyces fabii sp. nov., isolated from the gut of fungus growing-termite Macrotermes natalensis.</title>
        <authorList>
            <person name="Schwitalla J."/>
            <person name="Benndorf R."/>
            <person name="Martin K."/>
            <person name="De Beer W."/>
            <person name="Kaster A.-K."/>
            <person name="Vollmers J."/>
            <person name="Poulsen M."/>
            <person name="Beemelmanns C."/>
        </authorList>
    </citation>
    <scope>NUCLEOTIDE SEQUENCE [LARGE SCALE GENOMIC DNA]</scope>
    <source>
        <strain evidence="4 5">RB5</strain>
    </source>
</reference>
<keyword evidence="2" id="KW-0732">Signal</keyword>
<dbReference type="InterPro" id="IPR000601">
    <property type="entry name" value="PKD_dom"/>
</dbReference>
<proteinExistence type="predicted"/>
<dbReference type="InterPro" id="IPR013783">
    <property type="entry name" value="Ig-like_fold"/>
</dbReference>
<protein>
    <recommendedName>
        <fullName evidence="3">PKD domain-containing protein</fullName>
    </recommendedName>
</protein>
<organism evidence="4 5">
    <name type="scientific">Streptomyces smaragdinus</name>
    <dbReference type="NCBI Taxonomy" id="2585196"/>
    <lineage>
        <taxon>Bacteria</taxon>
        <taxon>Bacillati</taxon>
        <taxon>Actinomycetota</taxon>
        <taxon>Actinomycetes</taxon>
        <taxon>Kitasatosporales</taxon>
        <taxon>Streptomycetaceae</taxon>
        <taxon>Streptomyces</taxon>
    </lineage>
</organism>
<dbReference type="InterPro" id="IPR022409">
    <property type="entry name" value="PKD/Chitinase_dom"/>
</dbReference>
<evidence type="ECO:0000313" key="4">
    <source>
        <dbReference type="EMBL" id="MQY16842.1"/>
    </source>
</evidence>
<name>A0A7K0CV38_9ACTN</name>
<evidence type="ECO:0000259" key="3">
    <source>
        <dbReference type="PROSITE" id="PS50093"/>
    </source>
</evidence>
<dbReference type="InterPro" id="IPR035986">
    <property type="entry name" value="PKD_dom_sf"/>
</dbReference>
<evidence type="ECO:0000256" key="1">
    <source>
        <dbReference type="SAM" id="MobiDB-lite"/>
    </source>
</evidence>
<comment type="caution">
    <text evidence="4">The sequence shown here is derived from an EMBL/GenBank/DDBJ whole genome shotgun (WGS) entry which is preliminary data.</text>
</comment>
<dbReference type="PROSITE" id="PS50093">
    <property type="entry name" value="PKD"/>
    <property type="match status" value="1"/>
</dbReference>
<evidence type="ECO:0000313" key="5">
    <source>
        <dbReference type="Proteomes" id="UP000466345"/>
    </source>
</evidence>
<dbReference type="SUPFAM" id="SSF49299">
    <property type="entry name" value="PKD domain"/>
    <property type="match status" value="1"/>
</dbReference>
<feature type="signal peptide" evidence="2">
    <location>
        <begin position="1"/>
        <end position="39"/>
    </location>
</feature>
<dbReference type="Pfam" id="PF18911">
    <property type="entry name" value="PKD_4"/>
    <property type="match status" value="1"/>
</dbReference>
<dbReference type="RefSeq" id="WP_153457868.1">
    <property type="nucleotide sequence ID" value="NZ_WEGJ01000076.1"/>
</dbReference>
<dbReference type="OrthoDB" id="9758923at2"/>
<keyword evidence="5" id="KW-1185">Reference proteome</keyword>
<dbReference type="Proteomes" id="UP000466345">
    <property type="component" value="Unassembled WGS sequence"/>
</dbReference>